<proteinExistence type="predicted"/>
<organism evidence="1">
    <name type="scientific">Rhizophora mucronata</name>
    <name type="common">Asiatic mangrove</name>
    <dbReference type="NCBI Taxonomy" id="61149"/>
    <lineage>
        <taxon>Eukaryota</taxon>
        <taxon>Viridiplantae</taxon>
        <taxon>Streptophyta</taxon>
        <taxon>Embryophyta</taxon>
        <taxon>Tracheophyta</taxon>
        <taxon>Spermatophyta</taxon>
        <taxon>Magnoliopsida</taxon>
        <taxon>eudicotyledons</taxon>
        <taxon>Gunneridae</taxon>
        <taxon>Pentapetalae</taxon>
        <taxon>rosids</taxon>
        <taxon>fabids</taxon>
        <taxon>Malpighiales</taxon>
        <taxon>Rhizophoraceae</taxon>
        <taxon>Rhizophora</taxon>
    </lineage>
</organism>
<name>A0A2P2QSQ2_RHIMU</name>
<reference evidence="1" key="1">
    <citation type="submission" date="2018-02" db="EMBL/GenBank/DDBJ databases">
        <title>Rhizophora mucronata_Transcriptome.</title>
        <authorList>
            <person name="Meera S.P."/>
            <person name="Sreeshan A."/>
            <person name="Augustine A."/>
        </authorList>
    </citation>
    <scope>NUCLEOTIDE SEQUENCE</scope>
    <source>
        <tissue evidence="1">Leaf</tissue>
    </source>
</reference>
<evidence type="ECO:0000313" key="1">
    <source>
        <dbReference type="EMBL" id="MBX69958.1"/>
    </source>
</evidence>
<accession>A0A2P2QSQ2</accession>
<protein>
    <submittedName>
        <fullName evidence="1">Uncharacterized protein</fullName>
    </submittedName>
</protein>
<sequence>MKKSIPSTEHECHIYSCLIVKAAQTCKLSLNCKTIHISYIQDLRFR</sequence>
<dbReference type="AlphaFoldDB" id="A0A2P2QSQ2"/>
<dbReference type="EMBL" id="GGEC01089474">
    <property type="protein sequence ID" value="MBX69958.1"/>
    <property type="molecule type" value="Transcribed_RNA"/>
</dbReference>